<dbReference type="AlphaFoldDB" id="A0A1T5FX22"/>
<organism evidence="1 2">
    <name type="scientific">Soonwooa buanensis</name>
    <dbReference type="NCBI Taxonomy" id="619805"/>
    <lineage>
        <taxon>Bacteria</taxon>
        <taxon>Pseudomonadati</taxon>
        <taxon>Bacteroidota</taxon>
        <taxon>Flavobacteriia</taxon>
        <taxon>Flavobacteriales</taxon>
        <taxon>Weeksellaceae</taxon>
        <taxon>Chryseobacterium group</taxon>
        <taxon>Soonwooa</taxon>
    </lineage>
</organism>
<sequence>MNFIRKSFYFFLLSLILSSCIKRLGRPEITGRLLDYNGKPIENCIVGETKTDANGQFHLSTKTYNAFFLTEIFAMEAPPMMVSFEIKKSGYDEDCFEAFHKYGGGLQKDTKWNLGDIFLRKKGETVDVNQIFKDNWKLSFTKSKDTMYLVSQKLENRNLTVRSSELYSLYDQFTSDYAKTDSLKKVFPKDVGSREIKLQIQDKNLKIDVLTKYMIRDKEDDSLRYFGTWNLAKDSVMTFNTSYKDLNGNFKVLKSDLFFLQLKKL</sequence>
<dbReference type="STRING" id="619805.SAMN05660477_02381"/>
<dbReference type="RefSeq" id="WP_079667582.1">
    <property type="nucleotide sequence ID" value="NZ_FUYZ01000008.1"/>
</dbReference>
<reference evidence="1 2" key="1">
    <citation type="submission" date="2017-02" db="EMBL/GenBank/DDBJ databases">
        <authorList>
            <person name="Peterson S.W."/>
        </authorList>
    </citation>
    <scope>NUCLEOTIDE SEQUENCE [LARGE SCALE GENOMIC DNA]</scope>
    <source>
        <strain evidence="1 2">DSM 22323</strain>
    </source>
</reference>
<dbReference type="OrthoDB" id="706421at2"/>
<gene>
    <name evidence="1" type="ORF">SAMN05660477_02381</name>
</gene>
<evidence type="ECO:0000313" key="1">
    <source>
        <dbReference type="EMBL" id="SKC00594.1"/>
    </source>
</evidence>
<dbReference type="PROSITE" id="PS51257">
    <property type="entry name" value="PROKAR_LIPOPROTEIN"/>
    <property type="match status" value="1"/>
</dbReference>
<proteinExistence type="predicted"/>
<evidence type="ECO:0000313" key="2">
    <source>
        <dbReference type="Proteomes" id="UP000191112"/>
    </source>
</evidence>
<accession>A0A1T5FX22</accession>
<dbReference type="EMBL" id="FUYZ01000008">
    <property type="protein sequence ID" value="SKC00594.1"/>
    <property type="molecule type" value="Genomic_DNA"/>
</dbReference>
<dbReference type="Proteomes" id="UP000191112">
    <property type="component" value="Unassembled WGS sequence"/>
</dbReference>
<name>A0A1T5FX22_9FLAO</name>
<protein>
    <submittedName>
        <fullName evidence="1">Uncharacterized protein</fullName>
    </submittedName>
</protein>
<keyword evidence="2" id="KW-1185">Reference proteome</keyword>